<dbReference type="KEGG" id="pbf:CFX0092_A1605"/>
<gene>
    <name evidence="1" type="ORF">CFX0092_A1605</name>
</gene>
<reference evidence="1" key="1">
    <citation type="submission" date="2016-01" db="EMBL/GenBank/DDBJ databases">
        <authorList>
            <person name="Mcilroy J.S."/>
            <person name="Karst M S."/>
            <person name="Albertsen M."/>
        </authorList>
    </citation>
    <scope>NUCLEOTIDE SEQUENCE</scope>
    <source>
        <strain evidence="1">Cfx-K</strain>
    </source>
</reference>
<proteinExistence type="predicted"/>
<dbReference type="AlphaFoldDB" id="A0A161KAJ7"/>
<name>A0A161KAJ7_9CHLR</name>
<keyword evidence="2" id="KW-1185">Reference proteome</keyword>
<dbReference type="EMBL" id="LN890655">
    <property type="protein sequence ID" value="CUS03483.2"/>
    <property type="molecule type" value="Genomic_DNA"/>
</dbReference>
<protein>
    <submittedName>
        <fullName evidence="1">Uncharacterized protein</fullName>
    </submittedName>
</protein>
<sequence>MGKGAVTNSLIEWNNQPMALGTHAVTLSRSLA</sequence>
<evidence type="ECO:0000313" key="1">
    <source>
        <dbReference type="EMBL" id="CUS03483.2"/>
    </source>
</evidence>
<organism evidence="1 2">
    <name type="scientific">Candidatus Promineifilum breve</name>
    <dbReference type="NCBI Taxonomy" id="1806508"/>
    <lineage>
        <taxon>Bacteria</taxon>
        <taxon>Bacillati</taxon>
        <taxon>Chloroflexota</taxon>
        <taxon>Ardenticatenia</taxon>
        <taxon>Candidatus Promineifilales</taxon>
        <taxon>Candidatus Promineifilaceae</taxon>
        <taxon>Candidatus Promineifilum</taxon>
    </lineage>
</organism>
<dbReference type="Proteomes" id="UP000215027">
    <property type="component" value="Chromosome I"/>
</dbReference>
<evidence type="ECO:0000313" key="2">
    <source>
        <dbReference type="Proteomes" id="UP000215027"/>
    </source>
</evidence>
<accession>A0A161KAJ7</accession>